<dbReference type="PROSITE" id="PS50075">
    <property type="entry name" value="CARRIER"/>
    <property type="match status" value="1"/>
</dbReference>
<reference evidence="2 3" key="1">
    <citation type="journal article" date="2019" name="Nat. Microbiol.">
        <title>Mediterranean grassland soil C-N compound turnover is dependent on rainfall and depth, and is mediated by genomically divergent microorganisms.</title>
        <authorList>
            <person name="Diamond S."/>
            <person name="Andeer P.F."/>
            <person name="Li Z."/>
            <person name="Crits-Christoph A."/>
            <person name="Burstein D."/>
            <person name="Anantharaman K."/>
            <person name="Lane K.R."/>
            <person name="Thomas B.C."/>
            <person name="Pan C."/>
            <person name="Northen T.R."/>
            <person name="Banfield J.F."/>
        </authorList>
    </citation>
    <scope>NUCLEOTIDE SEQUENCE [LARGE SCALE GENOMIC DNA]</scope>
    <source>
        <strain evidence="2">NP_8</strain>
    </source>
</reference>
<name>A0A537IKE9_9BACT</name>
<dbReference type="Pfam" id="PF00550">
    <property type="entry name" value="PP-binding"/>
    <property type="match status" value="1"/>
</dbReference>
<sequence>MRDARDLEARIAQLFADRLQIEVPAPDVDLFAAGIVDSLMFVQLLASLEEHFSIRVSFEELEIDDFRTLGQIASFVAAKQTAPVRSRRVSTTGSHPAP</sequence>
<comment type="caution">
    <text evidence="2">The sequence shown here is derived from an EMBL/GenBank/DDBJ whole genome shotgun (WGS) entry which is preliminary data.</text>
</comment>
<dbReference type="SUPFAM" id="SSF47336">
    <property type="entry name" value="ACP-like"/>
    <property type="match status" value="1"/>
</dbReference>
<evidence type="ECO:0000259" key="1">
    <source>
        <dbReference type="PROSITE" id="PS50075"/>
    </source>
</evidence>
<dbReference type="Proteomes" id="UP000318834">
    <property type="component" value="Unassembled WGS sequence"/>
</dbReference>
<dbReference type="InterPro" id="IPR009081">
    <property type="entry name" value="PP-bd_ACP"/>
</dbReference>
<dbReference type="AlphaFoldDB" id="A0A537IKE9"/>
<feature type="domain" description="Carrier" evidence="1">
    <location>
        <begin position="2"/>
        <end position="80"/>
    </location>
</feature>
<evidence type="ECO:0000313" key="2">
    <source>
        <dbReference type="EMBL" id="TMI71779.1"/>
    </source>
</evidence>
<dbReference type="EMBL" id="VBAP01000101">
    <property type="protein sequence ID" value="TMI71779.1"/>
    <property type="molecule type" value="Genomic_DNA"/>
</dbReference>
<dbReference type="Gene3D" id="1.10.1200.10">
    <property type="entry name" value="ACP-like"/>
    <property type="match status" value="1"/>
</dbReference>
<protein>
    <submittedName>
        <fullName evidence="2">Acyl carrier protein</fullName>
    </submittedName>
</protein>
<accession>A0A537IKE9</accession>
<dbReference type="InterPro" id="IPR036736">
    <property type="entry name" value="ACP-like_sf"/>
</dbReference>
<gene>
    <name evidence="2" type="ORF">E6H05_12060</name>
</gene>
<evidence type="ECO:0000313" key="3">
    <source>
        <dbReference type="Proteomes" id="UP000318834"/>
    </source>
</evidence>
<proteinExistence type="predicted"/>
<organism evidence="2 3">
    <name type="scientific">Candidatus Segetimicrobium genomatis</name>
    <dbReference type="NCBI Taxonomy" id="2569760"/>
    <lineage>
        <taxon>Bacteria</taxon>
        <taxon>Bacillati</taxon>
        <taxon>Candidatus Sysuimicrobiota</taxon>
        <taxon>Candidatus Sysuimicrobiia</taxon>
        <taxon>Candidatus Sysuimicrobiales</taxon>
        <taxon>Candidatus Segetimicrobiaceae</taxon>
        <taxon>Candidatus Segetimicrobium</taxon>
    </lineage>
</organism>